<proteinExistence type="predicted"/>
<dbReference type="PANTHER" id="PTHR36151">
    <property type="entry name" value="BLR2777 PROTEIN"/>
    <property type="match status" value="1"/>
</dbReference>
<evidence type="ECO:0000259" key="1">
    <source>
        <dbReference type="Pfam" id="PF09995"/>
    </source>
</evidence>
<dbReference type="EMBL" id="FNVT01000007">
    <property type="protein sequence ID" value="SEG90646.1"/>
    <property type="molecule type" value="Genomic_DNA"/>
</dbReference>
<keyword evidence="3" id="KW-1185">Reference proteome</keyword>
<evidence type="ECO:0000313" key="2">
    <source>
        <dbReference type="EMBL" id="SEG90646.1"/>
    </source>
</evidence>
<organism evidence="2 3">
    <name type="scientific">Nonomuraea solani</name>
    <dbReference type="NCBI Taxonomy" id="1144553"/>
    <lineage>
        <taxon>Bacteria</taxon>
        <taxon>Bacillati</taxon>
        <taxon>Actinomycetota</taxon>
        <taxon>Actinomycetes</taxon>
        <taxon>Streptosporangiales</taxon>
        <taxon>Streptosporangiaceae</taxon>
        <taxon>Nonomuraea</taxon>
    </lineage>
</organism>
<evidence type="ECO:0000313" key="3">
    <source>
        <dbReference type="Proteomes" id="UP000236732"/>
    </source>
</evidence>
<accession>A0A1H6E0X4</accession>
<feature type="domain" description="ER-bound oxygenase mpaB/mpaB'/Rubber oxygenase catalytic" evidence="1">
    <location>
        <begin position="16"/>
        <end position="250"/>
    </location>
</feature>
<dbReference type="PANTHER" id="PTHR36151:SF3">
    <property type="entry name" value="ER-BOUND OXYGENASE MPAB_MPAB'_RUBBER OXYGENASE CATALYTIC DOMAIN-CONTAINING PROTEIN"/>
    <property type="match status" value="1"/>
</dbReference>
<name>A0A1H6E0X4_9ACTN</name>
<protein>
    <submittedName>
        <fullName evidence="2">Uncharacterized conserved protein, DUF2236 family</fullName>
    </submittedName>
</protein>
<gene>
    <name evidence="2" type="ORF">SAMN05444920_10780</name>
</gene>
<dbReference type="InterPro" id="IPR018713">
    <property type="entry name" value="MPAB/Lcp_cat_dom"/>
</dbReference>
<dbReference type="GO" id="GO:0016491">
    <property type="term" value="F:oxidoreductase activity"/>
    <property type="evidence" value="ECO:0007669"/>
    <property type="project" value="InterPro"/>
</dbReference>
<dbReference type="Proteomes" id="UP000236732">
    <property type="component" value="Unassembled WGS sequence"/>
</dbReference>
<reference evidence="2 3" key="1">
    <citation type="submission" date="2016-10" db="EMBL/GenBank/DDBJ databases">
        <authorList>
            <person name="de Groot N.N."/>
        </authorList>
    </citation>
    <scope>NUCLEOTIDE SEQUENCE [LARGE SCALE GENOMIC DNA]</scope>
    <source>
        <strain evidence="2 3">CGMCC 4.7037</strain>
    </source>
</reference>
<sequence length="284" mass="30630">MVTPGGGLFGPQSITWRVHTETPARPAALRAFQLQALHPRTIRGIAQNCLLDDPEVARARLRRQLDFVAVRTFGTSEQAEQAGERIRRVHARLIGLDTDTGTLFRVDEEENLRWAHCAEVSSHLEVALRSGVPLTPADRDAYVAEQRRSARLLGAGDVPGDTAELADYFDGMRPCLAVTGEARDALRRSVSPQLSFRLAFMTPPLELGSLPAAGALAFATLPAWARQMYGCRGNRAAEYAADTALKALRAAAMALPAKLVAPEIRAARGLMRAVTEVSGADVAA</sequence>
<dbReference type="Pfam" id="PF09995">
    <property type="entry name" value="MPAB_Lcp_cat"/>
    <property type="match status" value="1"/>
</dbReference>
<dbReference type="AlphaFoldDB" id="A0A1H6E0X4"/>